<keyword evidence="7" id="KW-1185">Reference proteome</keyword>
<keyword evidence="4" id="KW-0175">Coiled coil</keyword>
<name>A0A0J1B517_RHOIS</name>
<dbReference type="GO" id="GO:0046983">
    <property type="term" value="F:protein dimerization activity"/>
    <property type="evidence" value="ECO:0007669"/>
    <property type="project" value="InterPro"/>
</dbReference>
<dbReference type="InterPro" id="IPR011712">
    <property type="entry name" value="Sig_transdc_His_kin_sub3_dim/P"/>
</dbReference>
<keyword evidence="1" id="KW-0808">Transferase</keyword>
<sequence length="1036" mass="113358">MRESRQARSPDLQWFCRLSLIGFMLILVARPSLGQTEEASGRLHDDRRIDRLHNNAWGPGDGLPSDQVFDILQTQDGYLWVGTGAGLCRFDGVKFTTFDQGNTPELASERMTQLLESRDGTLWVGSDEGGLVAFQTGRLREAKAAQELSGKRIRSIHQDHGGALWVGTDSGTWRSQASGEFQPLERAPKQVFSMAEDREGSLWMGGPDGLFRWDDANSAAVNVELTLPAGASLAVNALEADRDGSLWVGTDTAGLIHFKGVVLNRILPNSSIRLVYQDRLGVIWYAGKVGKLKRLHQGQPETNSPPWFGIGVSCIADDREGSLWLGANGSPRCLRQLTPASAVSFDHVAACVLSASDGGVWLGSNAGLSHVAARSGPETLTVDRFSKLIRSLTLAPGSDGSLWIGQKEKWVTHWAGETLSTYLLRDGLRKEPVGAIAEDRDGSVWVGYLDGGAARRDEDRFVEIEAFQNRTVHWFAQDVTGELYAGTNDGLYRGTERVSNPLLDDLPSADFRSHYIDEVGDLWLGTLGGGLCRMRDGKFTNWRVRDGLLANRVFAITDDPDDNLWIGGPDKVFFVSKQSLEDLTAGKIDQLDCQGMPLSVEGQRLGIGYPKMARSADGSVWVTRKRDTVKIPPGAINVIRKAPPVHIEQVLVDGAAVAGHDTVEFQSGTRRLAIHYTAATHAKPDAAEFRYRLTGHADDWVEADNQRVAHFTALPPGSYRFDVLGSSGYGIWNEEGATIAIVVHPRWFETAWFKTLIAMGLCAAVIVGVRGYTSSVRDHNAQLQKEVTERKEAEAILQKHQTRLKALASELTVAEERERRRIAVDLHDDVGQTLALARIQLAGARKSMNSPELGAKLDELSSTILKASQDTRHLVYDLSSPSLNELGLDEAIEEWLEEEISNRFGLKTQIVRQAEPAAPENAVGDDVNALLFRSVRELLINVVKHAKARHVVVTSEHTRNHIKISVADDGVGFDAGSEAFRASSEGGFGLFSIQERMMNLGGSLQIDSEPGKGCQAKLIVPCGHSDRSATTPESHS</sequence>
<comment type="caution">
    <text evidence="6">The sequence shown here is derived from an EMBL/GenBank/DDBJ whole genome shotgun (WGS) entry which is preliminary data.</text>
</comment>
<feature type="domain" description="Histidine kinase" evidence="5">
    <location>
        <begin position="931"/>
        <end position="1024"/>
    </location>
</feature>
<evidence type="ECO:0000313" key="6">
    <source>
        <dbReference type="EMBL" id="KLU01827.1"/>
    </source>
</evidence>
<keyword evidence="3" id="KW-0902">Two-component regulatory system</keyword>
<dbReference type="Gene3D" id="2.60.40.10">
    <property type="entry name" value="Immunoglobulins"/>
    <property type="match status" value="1"/>
</dbReference>
<dbReference type="PROSITE" id="PS50109">
    <property type="entry name" value="HIS_KIN"/>
    <property type="match status" value="1"/>
</dbReference>
<evidence type="ECO:0000259" key="5">
    <source>
        <dbReference type="PROSITE" id="PS50109"/>
    </source>
</evidence>
<dbReference type="SMART" id="SM00387">
    <property type="entry name" value="HATPase_c"/>
    <property type="match status" value="1"/>
</dbReference>
<dbReference type="CDD" id="cd16917">
    <property type="entry name" value="HATPase_UhpB-NarQ-NarX-like"/>
    <property type="match status" value="1"/>
</dbReference>
<evidence type="ECO:0000313" key="7">
    <source>
        <dbReference type="Proteomes" id="UP000036367"/>
    </source>
</evidence>
<dbReference type="PATRIC" id="fig|595434.4.peg.5710"/>
<reference evidence="6" key="1">
    <citation type="submission" date="2015-05" db="EMBL/GenBank/DDBJ databases">
        <title>Permanent draft genome of Rhodopirellula islandicus K833.</title>
        <authorList>
            <person name="Kizina J."/>
            <person name="Richter M."/>
            <person name="Glockner F.O."/>
            <person name="Harder J."/>
        </authorList>
    </citation>
    <scope>NUCLEOTIDE SEQUENCE [LARGE SCALE GENOMIC DNA]</scope>
    <source>
        <strain evidence="6">K833</strain>
    </source>
</reference>
<dbReference type="InterPro" id="IPR011110">
    <property type="entry name" value="Reg_prop"/>
</dbReference>
<evidence type="ECO:0000256" key="1">
    <source>
        <dbReference type="ARBA" id="ARBA00022679"/>
    </source>
</evidence>
<proteinExistence type="predicted"/>
<dbReference type="Gene3D" id="2.130.10.10">
    <property type="entry name" value="YVTN repeat-like/Quinoprotein amine dehydrogenase"/>
    <property type="match status" value="3"/>
</dbReference>
<dbReference type="AlphaFoldDB" id="A0A0J1B517"/>
<dbReference type="Pfam" id="PF02518">
    <property type="entry name" value="HATPase_c"/>
    <property type="match status" value="1"/>
</dbReference>
<dbReference type="PANTHER" id="PTHR24421:SF58">
    <property type="entry name" value="SIGNAL TRANSDUCTION HISTIDINE-PROTEIN KINASE_PHOSPHATASE UHPB"/>
    <property type="match status" value="1"/>
</dbReference>
<dbReference type="InterPro" id="IPR005467">
    <property type="entry name" value="His_kinase_dom"/>
</dbReference>
<dbReference type="PANTHER" id="PTHR24421">
    <property type="entry name" value="NITRATE/NITRITE SENSOR PROTEIN NARX-RELATED"/>
    <property type="match status" value="1"/>
</dbReference>
<dbReference type="Gene3D" id="3.30.565.10">
    <property type="entry name" value="Histidine kinase-like ATPase, C-terminal domain"/>
    <property type="match status" value="1"/>
</dbReference>
<dbReference type="GO" id="GO:0000155">
    <property type="term" value="F:phosphorelay sensor kinase activity"/>
    <property type="evidence" value="ECO:0007669"/>
    <property type="project" value="InterPro"/>
</dbReference>
<keyword evidence="2 6" id="KW-0418">Kinase</keyword>
<protein>
    <submittedName>
        <fullName evidence="6">Sensory box histidine kinase</fullName>
    </submittedName>
</protein>
<dbReference type="Proteomes" id="UP000036367">
    <property type="component" value="Unassembled WGS sequence"/>
</dbReference>
<dbReference type="SUPFAM" id="SSF55874">
    <property type="entry name" value="ATPase domain of HSP90 chaperone/DNA topoisomerase II/histidine kinase"/>
    <property type="match status" value="1"/>
</dbReference>
<organism evidence="6 7">
    <name type="scientific">Rhodopirellula islandica</name>
    <dbReference type="NCBI Taxonomy" id="595434"/>
    <lineage>
        <taxon>Bacteria</taxon>
        <taxon>Pseudomonadati</taxon>
        <taxon>Planctomycetota</taxon>
        <taxon>Planctomycetia</taxon>
        <taxon>Pirellulales</taxon>
        <taxon>Pirellulaceae</taxon>
        <taxon>Rhodopirellula</taxon>
    </lineage>
</organism>
<feature type="coiled-coil region" evidence="4">
    <location>
        <begin position="776"/>
        <end position="817"/>
    </location>
</feature>
<dbReference type="EMBL" id="LECT01000048">
    <property type="protein sequence ID" value="KLU01827.1"/>
    <property type="molecule type" value="Genomic_DNA"/>
</dbReference>
<dbReference type="Pfam" id="PF07495">
    <property type="entry name" value="Y_Y_Y"/>
    <property type="match status" value="1"/>
</dbReference>
<dbReference type="InterPro" id="IPR003594">
    <property type="entry name" value="HATPase_dom"/>
</dbReference>
<dbReference type="GO" id="GO:0016020">
    <property type="term" value="C:membrane"/>
    <property type="evidence" value="ECO:0007669"/>
    <property type="project" value="InterPro"/>
</dbReference>
<gene>
    <name evidence="6" type="ORF">RISK_006011</name>
</gene>
<dbReference type="InterPro" id="IPR015943">
    <property type="entry name" value="WD40/YVTN_repeat-like_dom_sf"/>
</dbReference>
<dbReference type="Pfam" id="PF07730">
    <property type="entry name" value="HisKA_3"/>
    <property type="match status" value="1"/>
</dbReference>
<dbReference type="InterPro" id="IPR050482">
    <property type="entry name" value="Sensor_HK_TwoCompSys"/>
</dbReference>
<evidence type="ECO:0000256" key="4">
    <source>
        <dbReference type="SAM" id="Coils"/>
    </source>
</evidence>
<accession>A0A0J1B517</accession>
<evidence type="ECO:0000256" key="2">
    <source>
        <dbReference type="ARBA" id="ARBA00022777"/>
    </source>
</evidence>
<dbReference type="InterPro" id="IPR036890">
    <property type="entry name" value="HATPase_C_sf"/>
</dbReference>
<dbReference type="Gene3D" id="1.20.5.1930">
    <property type="match status" value="1"/>
</dbReference>
<dbReference type="STRING" id="595434.RISK_006011"/>
<dbReference type="Pfam" id="PF07494">
    <property type="entry name" value="Reg_prop"/>
    <property type="match status" value="3"/>
</dbReference>
<dbReference type="InterPro" id="IPR013783">
    <property type="entry name" value="Ig-like_fold"/>
</dbReference>
<dbReference type="InterPro" id="IPR011123">
    <property type="entry name" value="Y_Y_Y"/>
</dbReference>
<dbReference type="SUPFAM" id="SSF63829">
    <property type="entry name" value="Calcium-dependent phosphotriesterase"/>
    <property type="match status" value="3"/>
</dbReference>
<evidence type="ECO:0000256" key="3">
    <source>
        <dbReference type="ARBA" id="ARBA00023012"/>
    </source>
</evidence>